<dbReference type="InterPro" id="IPR027917">
    <property type="entry name" value="MITRAC7/Phoenixin"/>
</dbReference>
<dbReference type="Pfam" id="PF15061">
    <property type="entry name" value="MITRAC7_Phoenixin"/>
    <property type="match status" value="1"/>
</dbReference>
<keyword evidence="1" id="KW-1133">Transmembrane helix</keyword>
<dbReference type="FunCoup" id="A0A7M7MHI4">
    <property type="interactions" value="21"/>
</dbReference>
<evidence type="ECO:0000313" key="3">
    <source>
        <dbReference type="Proteomes" id="UP000594260"/>
    </source>
</evidence>
<reference evidence="2" key="1">
    <citation type="submission" date="2021-01" db="UniProtKB">
        <authorList>
            <consortium name="EnsemblMetazoa"/>
        </authorList>
    </citation>
    <scope>IDENTIFICATION</scope>
</reference>
<sequence length="73" mass="8531">MSPQRRQNWRFVGVVGGLFGTILLALYPIAIQPYLDSSEWKTTQQHTRKSIVQEEVQPGGMRVWSDPFERKKR</sequence>
<dbReference type="OrthoDB" id="8755372at2759"/>
<dbReference type="GO" id="GO:0005743">
    <property type="term" value="C:mitochondrial inner membrane"/>
    <property type="evidence" value="ECO:0007669"/>
    <property type="project" value="TreeGrafter"/>
</dbReference>
<evidence type="ECO:0000313" key="2">
    <source>
        <dbReference type="EnsemblMetazoa" id="XP_022662961"/>
    </source>
</evidence>
<organism evidence="2 3">
    <name type="scientific">Varroa destructor</name>
    <name type="common">Honeybee mite</name>
    <dbReference type="NCBI Taxonomy" id="109461"/>
    <lineage>
        <taxon>Eukaryota</taxon>
        <taxon>Metazoa</taxon>
        <taxon>Ecdysozoa</taxon>
        <taxon>Arthropoda</taxon>
        <taxon>Chelicerata</taxon>
        <taxon>Arachnida</taxon>
        <taxon>Acari</taxon>
        <taxon>Parasitiformes</taxon>
        <taxon>Mesostigmata</taxon>
        <taxon>Gamasina</taxon>
        <taxon>Dermanyssoidea</taxon>
        <taxon>Varroidae</taxon>
        <taxon>Varroa</taxon>
    </lineage>
</organism>
<evidence type="ECO:0000256" key="1">
    <source>
        <dbReference type="SAM" id="Phobius"/>
    </source>
</evidence>
<dbReference type="KEGG" id="vde:111251043"/>
<dbReference type="Proteomes" id="UP000594260">
    <property type="component" value="Unplaced"/>
</dbReference>
<dbReference type="PANTHER" id="PTHR34923:SF1">
    <property type="entry name" value="SMALL INTEGRAL MEMBRANE PROTEIN 20"/>
    <property type="match status" value="1"/>
</dbReference>
<protein>
    <recommendedName>
        <fullName evidence="4">Small integral membrane protein 20</fullName>
    </recommendedName>
</protein>
<dbReference type="PANTHER" id="PTHR34923">
    <property type="entry name" value="SMALL INTEGRAL MEMBRANE PROTEIN 20"/>
    <property type="match status" value="1"/>
</dbReference>
<dbReference type="RefSeq" id="XP_022662961.1">
    <property type="nucleotide sequence ID" value="XM_022807226.1"/>
</dbReference>
<proteinExistence type="predicted"/>
<dbReference type="GeneID" id="111251043"/>
<dbReference type="AlphaFoldDB" id="A0A7M7MHI4"/>
<evidence type="ECO:0008006" key="4">
    <source>
        <dbReference type="Google" id="ProtNLM"/>
    </source>
</evidence>
<name>A0A7M7MHI4_VARDE</name>
<dbReference type="OMA" id="MNSIREN"/>
<dbReference type="GO" id="GO:0033617">
    <property type="term" value="P:mitochondrial respiratory chain complex IV assembly"/>
    <property type="evidence" value="ECO:0007669"/>
    <property type="project" value="InterPro"/>
</dbReference>
<keyword evidence="3" id="KW-1185">Reference proteome</keyword>
<feature type="transmembrane region" description="Helical" evidence="1">
    <location>
        <begin position="12"/>
        <end position="31"/>
    </location>
</feature>
<keyword evidence="1" id="KW-0812">Transmembrane</keyword>
<dbReference type="EnsemblMetazoa" id="XM_022807226">
    <property type="protein sequence ID" value="XP_022662961"/>
    <property type="gene ID" value="LOC111251043"/>
</dbReference>
<keyword evidence="1" id="KW-0472">Membrane</keyword>
<accession>A0A7M7MHI4</accession>
<dbReference type="InParanoid" id="A0A7M7MHI4"/>